<accession>A0A7G9SDK8</accession>
<evidence type="ECO:0000313" key="3">
    <source>
        <dbReference type="Proteomes" id="UP000515955"/>
    </source>
</evidence>
<gene>
    <name evidence="2" type="ORF">H9L12_05280</name>
</gene>
<keyword evidence="3" id="KW-1185">Reference proteome</keyword>
<dbReference type="RefSeq" id="WP_187542918.1">
    <property type="nucleotide sequence ID" value="NZ_CP060717.1"/>
</dbReference>
<keyword evidence="1" id="KW-1133">Transmembrane helix</keyword>
<dbReference type="AlphaFoldDB" id="A0A7G9SDK8"/>
<dbReference type="KEGG" id="srhi:H9L12_05280"/>
<evidence type="ECO:0000313" key="2">
    <source>
        <dbReference type="EMBL" id="QNN65933.1"/>
    </source>
</evidence>
<sequence>MDLGPLIPIVAILSGLGWGWLALKHRELKLKGSGSKAEIETLRAENKQLHDRLAVLERIATDQPSALSREIETLR</sequence>
<protein>
    <submittedName>
        <fullName evidence="2">Uncharacterized protein</fullName>
    </submittedName>
</protein>
<dbReference type="EMBL" id="CP060717">
    <property type="protein sequence ID" value="QNN65933.1"/>
    <property type="molecule type" value="Genomic_DNA"/>
</dbReference>
<dbReference type="Proteomes" id="UP000515955">
    <property type="component" value="Chromosome"/>
</dbReference>
<reference evidence="2 3" key="1">
    <citation type="submission" date="2020-08" db="EMBL/GenBank/DDBJ databases">
        <title>Genome sequence of Sphingomonas rhizophila KACC 19189T.</title>
        <authorList>
            <person name="Hyun D.-W."/>
            <person name="Bae J.-W."/>
        </authorList>
    </citation>
    <scope>NUCLEOTIDE SEQUENCE [LARGE SCALE GENOMIC DNA]</scope>
    <source>
        <strain evidence="2 3">KACC 19189</strain>
    </source>
</reference>
<name>A0A7G9SDK8_9SPHN</name>
<keyword evidence="1" id="KW-0472">Membrane</keyword>
<organism evidence="2 3">
    <name type="scientific">Sphingomonas rhizophila</name>
    <dbReference type="NCBI Taxonomy" id="2071607"/>
    <lineage>
        <taxon>Bacteria</taxon>
        <taxon>Pseudomonadati</taxon>
        <taxon>Pseudomonadota</taxon>
        <taxon>Alphaproteobacteria</taxon>
        <taxon>Sphingomonadales</taxon>
        <taxon>Sphingomonadaceae</taxon>
        <taxon>Sphingomonas</taxon>
    </lineage>
</organism>
<proteinExistence type="predicted"/>
<feature type="transmembrane region" description="Helical" evidence="1">
    <location>
        <begin position="6"/>
        <end position="23"/>
    </location>
</feature>
<evidence type="ECO:0000256" key="1">
    <source>
        <dbReference type="SAM" id="Phobius"/>
    </source>
</evidence>
<keyword evidence="1" id="KW-0812">Transmembrane</keyword>